<proteinExistence type="predicted"/>
<dbReference type="EMBL" id="FPKX01000052">
    <property type="protein sequence ID" value="SFZ98518.1"/>
    <property type="molecule type" value="Genomic_DNA"/>
</dbReference>
<protein>
    <submittedName>
        <fullName evidence="1">Uncharacterized protein</fullName>
    </submittedName>
</protein>
<reference evidence="1" key="1">
    <citation type="submission" date="2016-10" db="EMBL/GenBank/DDBJ databases">
        <authorList>
            <person name="de Groot N.N."/>
        </authorList>
    </citation>
    <scope>NUCLEOTIDE SEQUENCE</scope>
</reference>
<name>A0A1W1EET5_9ZZZZ</name>
<sequence length="243" mass="28429">MTQLKILALAILSLFILNTQAVAKHVRDDMPFICKYEAKRNFGVKQSSVQTLPAERIHKGFTVYGQTPKNTKKALFFQCYFDHHGNYVKIRKTRDYRYNSGGANKRVPETVKRICKGEASYRWRMKQNYIRIKNAKRVGKHDYIVNLSARNYRGTCEVSKSGHIYKFQTRYANNNVSSSAPSEALWSCKRRAASRWGTRLNNVRVIHSRRLGRDDYNVKLSFRDYRVNCEVSGRGRIYLFSEY</sequence>
<gene>
    <name evidence="1" type="ORF">MNB_SV-5-244</name>
</gene>
<accession>A0A1W1EET5</accession>
<organism evidence="1">
    <name type="scientific">hydrothermal vent metagenome</name>
    <dbReference type="NCBI Taxonomy" id="652676"/>
    <lineage>
        <taxon>unclassified sequences</taxon>
        <taxon>metagenomes</taxon>
        <taxon>ecological metagenomes</taxon>
    </lineage>
</organism>
<dbReference type="AlphaFoldDB" id="A0A1W1EET5"/>
<evidence type="ECO:0000313" key="1">
    <source>
        <dbReference type="EMBL" id="SFZ98518.1"/>
    </source>
</evidence>